<reference evidence="8 9" key="1">
    <citation type="submission" date="2023-08" db="EMBL/GenBank/DDBJ databases">
        <title>Black Yeasts Isolated from many extreme environments.</title>
        <authorList>
            <person name="Coleine C."/>
            <person name="Stajich J.E."/>
            <person name="Selbmann L."/>
        </authorList>
    </citation>
    <scope>NUCLEOTIDE SEQUENCE [LARGE SCALE GENOMIC DNA]</scope>
    <source>
        <strain evidence="8 9">CCFEE 5885</strain>
    </source>
</reference>
<dbReference type="InterPro" id="IPR051035">
    <property type="entry name" value="Mito_inheritance_9"/>
</dbReference>
<dbReference type="PANTHER" id="PTHR36091">
    <property type="entry name" value="ALTERED INHERITANCE OF MITOCHONDRIA PROTEIN 9, MITOCHONDRIAL"/>
    <property type="match status" value="1"/>
</dbReference>
<accession>A0ABR0JUX3</accession>
<dbReference type="Pfam" id="PF01636">
    <property type="entry name" value="APH"/>
    <property type="match status" value="1"/>
</dbReference>
<dbReference type="SUPFAM" id="SSF56112">
    <property type="entry name" value="Protein kinase-like (PK-like)"/>
    <property type="match status" value="1"/>
</dbReference>
<evidence type="ECO:0000256" key="2">
    <source>
        <dbReference type="ARBA" id="ARBA00005543"/>
    </source>
</evidence>
<dbReference type="PANTHER" id="PTHR36091:SF1">
    <property type="entry name" value="ALTERED INHERITANCE OF MITOCHONDRIA PROTEIN 9, MITOCHONDRIAL"/>
    <property type="match status" value="1"/>
</dbReference>
<comment type="caution">
    <text evidence="8">The sequence shown here is derived from an EMBL/GenBank/DDBJ whole genome shotgun (WGS) entry which is preliminary data.</text>
</comment>
<evidence type="ECO:0000256" key="5">
    <source>
        <dbReference type="ARBA" id="ARBA00023128"/>
    </source>
</evidence>
<name>A0ABR0JUX3_9EURO</name>
<dbReference type="Proteomes" id="UP001345013">
    <property type="component" value="Unassembled WGS sequence"/>
</dbReference>
<evidence type="ECO:0000313" key="9">
    <source>
        <dbReference type="Proteomes" id="UP001345013"/>
    </source>
</evidence>
<keyword evidence="9" id="KW-1185">Reference proteome</keyword>
<gene>
    <name evidence="8" type="ORF">LTR24_010113</name>
</gene>
<proteinExistence type="inferred from homology"/>
<keyword evidence="5" id="KW-0496">Mitochondrion</keyword>
<keyword evidence="4" id="KW-0809">Transit peptide</keyword>
<evidence type="ECO:0000256" key="6">
    <source>
        <dbReference type="ARBA" id="ARBA00031849"/>
    </source>
</evidence>
<dbReference type="Gene3D" id="3.90.1200.10">
    <property type="match status" value="1"/>
</dbReference>
<comment type="similarity">
    <text evidence="2">Belongs to the AIM9 family.</text>
</comment>
<evidence type="ECO:0000256" key="1">
    <source>
        <dbReference type="ARBA" id="ARBA00004173"/>
    </source>
</evidence>
<evidence type="ECO:0000259" key="7">
    <source>
        <dbReference type="Pfam" id="PF01636"/>
    </source>
</evidence>
<organism evidence="8 9">
    <name type="scientific">Lithohypha guttulata</name>
    <dbReference type="NCBI Taxonomy" id="1690604"/>
    <lineage>
        <taxon>Eukaryota</taxon>
        <taxon>Fungi</taxon>
        <taxon>Dikarya</taxon>
        <taxon>Ascomycota</taxon>
        <taxon>Pezizomycotina</taxon>
        <taxon>Eurotiomycetes</taxon>
        <taxon>Chaetothyriomycetidae</taxon>
        <taxon>Chaetothyriales</taxon>
        <taxon>Trichomeriaceae</taxon>
        <taxon>Lithohypha</taxon>
    </lineage>
</organism>
<comment type="subcellular location">
    <subcellularLocation>
        <location evidence="1">Mitochondrion</location>
    </subcellularLocation>
</comment>
<dbReference type="InterPro" id="IPR002575">
    <property type="entry name" value="Aminoglycoside_PTrfase"/>
</dbReference>
<sequence>MIHVGPHVGNRYWACDVGDHQYYHNVSPSSGPWLNLLAWSDGLIDAGISRIPPQDNQNLLRPRYFGTVDMHLQLLRAARLLLKRMSEDQRVRADATPVLFHPDLHKRNILVSENDPTVVTSILDWQSTSVEPAFWFATTTPDFADIHDRVELLTDDGRTSKPHPGAGACAQAFDACLKFHLPILAKPRALNEDLLRPFHYGYRSWKDGVVALRHDLLMISQNWKQLGFDEPCPVPVLEAKVILAHDKDYQLFEAAQKLRRQVADYLNVSLEGWVPIDAWDRTQSQHRELFDGALQSISSADENEPVKTEEDLRAIWPFDL</sequence>
<feature type="domain" description="Aminoglycoside phosphotransferase" evidence="7">
    <location>
        <begin position="74"/>
        <end position="132"/>
    </location>
</feature>
<evidence type="ECO:0000256" key="3">
    <source>
        <dbReference type="ARBA" id="ARBA00016197"/>
    </source>
</evidence>
<dbReference type="EMBL" id="JAVRRG010000276">
    <property type="protein sequence ID" value="KAK5074560.1"/>
    <property type="molecule type" value="Genomic_DNA"/>
</dbReference>
<protein>
    <recommendedName>
        <fullName evidence="3">Altered inheritance of mitochondria protein 9, mitochondrial</fullName>
    </recommendedName>
    <alternativeName>
        <fullName evidence="6">Found in mitochondrial proteome protein 29</fullName>
    </alternativeName>
</protein>
<evidence type="ECO:0000313" key="8">
    <source>
        <dbReference type="EMBL" id="KAK5074560.1"/>
    </source>
</evidence>
<dbReference type="InterPro" id="IPR011009">
    <property type="entry name" value="Kinase-like_dom_sf"/>
</dbReference>
<evidence type="ECO:0000256" key="4">
    <source>
        <dbReference type="ARBA" id="ARBA00022946"/>
    </source>
</evidence>